<evidence type="ECO:0000256" key="4">
    <source>
        <dbReference type="ARBA" id="ARBA00022857"/>
    </source>
</evidence>
<comment type="cofactor">
    <cofactor evidence="6">
        <name>FAD</name>
        <dbReference type="ChEBI" id="CHEBI:57692"/>
    </cofactor>
</comment>
<reference evidence="8" key="1">
    <citation type="submission" date="2025-08" db="UniProtKB">
        <authorList>
            <consortium name="RefSeq"/>
        </authorList>
    </citation>
    <scope>IDENTIFICATION</scope>
    <source>
        <tissue evidence="8">Fruit stalk</tissue>
    </source>
</reference>
<proteinExistence type="inferred from homology"/>
<dbReference type="GO" id="GO:0050660">
    <property type="term" value="F:flavin adenine dinucleotide binding"/>
    <property type="evidence" value="ECO:0007669"/>
    <property type="project" value="InterPro"/>
</dbReference>
<evidence type="ECO:0000256" key="1">
    <source>
        <dbReference type="ARBA" id="ARBA00009183"/>
    </source>
</evidence>
<keyword evidence="3 6" id="KW-0274">FAD</keyword>
<evidence type="ECO:0000256" key="2">
    <source>
        <dbReference type="ARBA" id="ARBA00022630"/>
    </source>
</evidence>
<dbReference type="SUPFAM" id="SSF51905">
    <property type="entry name" value="FAD/NAD(P)-binding domain"/>
    <property type="match status" value="2"/>
</dbReference>
<organism evidence="7 8">
    <name type="scientific">Durio zibethinus</name>
    <name type="common">Durian</name>
    <dbReference type="NCBI Taxonomy" id="66656"/>
    <lineage>
        <taxon>Eukaryota</taxon>
        <taxon>Viridiplantae</taxon>
        <taxon>Streptophyta</taxon>
        <taxon>Embryophyta</taxon>
        <taxon>Tracheophyta</taxon>
        <taxon>Spermatophyta</taxon>
        <taxon>Magnoliopsida</taxon>
        <taxon>eudicotyledons</taxon>
        <taxon>Gunneridae</taxon>
        <taxon>Pentapetalae</taxon>
        <taxon>rosids</taxon>
        <taxon>malvids</taxon>
        <taxon>Malvales</taxon>
        <taxon>Malvaceae</taxon>
        <taxon>Helicteroideae</taxon>
        <taxon>Durio</taxon>
    </lineage>
</organism>
<protein>
    <recommendedName>
        <fullName evidence="6">Flavin-containing monooxygenase</fullName>
        <ecNumber evidence="6">1.-.-.-</ecNumber>
    </recommendedName>
</protein>
<evidence type="ECO:0000313" key="7">
    <source>
        <dbReference type="Proteomes" id="UP000515121"/>
    </source>
</evidence>
<dbReference type="EC" id="1.-.-.-" evidence="6"/>
<dbReference type="GeneID" id="111284398"/>
<accession>A0A6P5XK90</accession>
<dbReference type="InterPro" id="IPR050346">
    <property type="entry name" value="FMO-like"/>
</dbReference>
<dbReference type="InterPro" id="IPR000960">
    <property type="entry name" value="Flavin_mOase"/>
</dbReference>
<dbReference type="PANTHER" id="PTHR23023">
    <property type="entry name" value="DIMETHYLANILINE MONOOXYGENASE"/>
    <property type="match status" value="1"/>
</dbReference>
<dbReference type="PROSITE" id="PS51257">
    <property type="entry name" value="PROKAR_LIPOPROTEIN"/>
    <property type="match status" value="1"/>
</dbReference>
<dbReference type="AlphaFoldDB" id="A0A6P5XK90"/>
<dbReference type="Proteomes" id="UP000515121">
    <property type="component" value="Unplaced"/>
</dbReference>
<dbReference type="FunFam" id="3.50.50.60:FF:000403">
    <property type="entry name" value="Flavin-containing monooxygenase"/>
    <property type="match status" value="1"/>
</dbReference>
<dbReference type="InterPro" id="IPR020946">
    <property type="entry name" value="Flavin_mOase-like"/>
</dbReference>
<name>A0A6P5XK90_DURZI</name>
<keyword evidence="7" id="KW-1185">Reference proteome</keyword>
<comment type="similarity">
    <text evidence="1 6">Belongs to the FMO family.</text>
</comment>
<dbReference type="RefSeq" id="XP_022728804.1">
    <property type="nucleotide sequence ID" value="XM_022873069.1"/>
</dbReference>
<dbReference type="Pfam" id="PF00743">
    <property type="entry name" value="FMO-like"/>
    <property type="match status" value="1"/>
</dbReference>
<evidence type="ECO:0000256" key="5">
    <source>
        <dbReference type="ARBA" id="ARBA00023002"/>
    </source>
</evidence>
<dbReference type="KEGG" id="dzi:111284398"/>
<dbReference type="FunFam" id="3.50.50.60:FF:000169">
    <property type="entry name" value="Flavin-containing monooxygenase"/>
    <property type="match status" value="1"/>
</dbReference>
<dbReference type="InterPro" id="IPR036188">
    <property type="entry name" value="FAD/NAD-bd_sf"/>
</dbReference>
<keyword evidence="5 6" id="KW-0560">Oxidoreductase</keyword>
<sequence length="519" mass="59098">MEKRVAIVGAGVSGLLACKYALQKGFEPIVFEADDRVGGVWAHTLDSTRLQNTRQSYHFSDFPWPSSIKELYPKDTAVLEYFESYAQHFGIYSCIKFNSKVISIDYVGESYEEIESWHLWGGTGKPFGSKGKWHIYVQDIKSCSIEVYQAEFLILCIGQFSGHPNIPELPPEKGPQVFNGRVMHCMNYGAMDRSSAEELVRNKGVTIIGSRKSAVDLAAHCANINGPKYPCRIIQRTAHWFLPSDSVCGFGLGLLYFNRFSEYLVHKPGETFLLRVLATLLSPLRWGISKLVECYLKCKLPLEKYGMIPNYSFLQDMSSCQIVTLPENFFTKVEEGSIILKNSPSFSFCKEGLMIQGETKPLKTDIVIYATGFKGDQKLKNIFSSPIFQKHIMGSAASILTLYRQVIHPRIPRLAIIGYAESLSNLYTSEIRCQWVAHFLDGKIELPSIREMEKDVKIWENYIKQNSGKYFRRSCVSTVHIWYNDQLCKDMGRKPRRKKGILAELFEPYGAPDYKDLDD</sequence>
<dbReference type="GO" id="GO:0004499">
    <property type="term" value="F:N,N-dimethylaniline monooxygenase activity"/>
    <property type="evidence" value="ECO:0007669"/>
    <property type="project" value="InterPro"/>
</dbReference>
<evidence type="ECO:0000256" key="6">
    <source>
        <dbReference type="RuleBase" id="RU361177"/>
    </source>
</evidence>
<dbReference type="OrthoDB" id="66881at2759"/>
<evidence type="ECO:0000256" key="3">
    <source>
        <dbReference type="ARBA" id="ARBA00022827"/>
    </source>
</evidence>
<keyword evidence="4" id="KW-0521">NADP</keyword>
<keyword evidence="2 6" id="KW-0285">Flavoprotein</keyword>
<keyword evidence="6 8" id="KW-0503">Monooxygenase</keyword>
<evidence type="ECO:0000313" key="8">
    <source>
        <dbReference type="RefSeq" id="XP_022728804.1"/>
    </source>
</evidence>
<gene>
    <name evidence="8" type="primary">LOC111284398</name>
</gene>
<dbReference type="Gene3D" id="3.50.50.60">
    <property type="entry name" value="FAD/NAD(P)-binding domain"/>
    <property type="match status" value="2"/>
</dbReference>
<dbReference type="GO" id="GO:0050661">
    <property type="term" value="F:NADP binding"/>
    <property type="evidence" value="ECO:0007669"/>
    <property type="project" value="InterPro"/>
</dbReference>
<dbReference type="PIRSF" id="PIRSF000332">
    <property type="entry name" value="FMO"/>
    <property type="match status" value="1"/>
</dbReference>